<dbReference type="RefSeq" id="WP_144987574.1">
    <property type="nucleotide sequence ID" value="NZ_CP037920.1"/>
</dbReference>
<name>A0A517W0B7_9PLAN</name>
<accession>A0A517W0B7</accession>
<dbReference type="AlphaFoldDB" id="A0A517W0B7"/>
<dbReference type="Proteomes" id="UP000318704">
    <property type="component" value="Chromosome"/>
</dbReference>
<organism evidence="1 2">
    <name type="scientific">Gimesia aquarii</name>
    <dbReference type="NCBI Taxonomy" id="2527964"/>
    <lineage>
        <taxon>Bacteria</taxon>
        <taxon>Pseudomonadati</taxon>
        <taxon>Planctomycetota</taxon>
        <taxon>Planctomycetia</taxon>
        <taxon>Planctomycetales</taxon>
        <taxon>Planctomycetaceae</taxon>
        <taxon>Gimesia</taxon>
    </lineage>
</organism>
<reference evidence="1 2" key="1">
    <citation type="submission" date="2019-03" db="EMBL/GenBank/DDBJ databases">
        <title>Deep-cultivation of Planctomycetes and their phenomic and genomic characterization uncovers novel biology.</title>
        <authorList>
            <person name="Wiegand S."/>
            <person name="Jogler M."/>
            <person name="Boedeker C."/>
            <person name="Pinto D."/>
            <person name="Vollmers J."/>
            <person name="Rivas-Marin E."/>
            <person name="Kohn T."/>
            <person name="Peeters S.H."/>
            <person name="Heuer A."/>
            <person name="Rast P."/>
            <person name="Oberbeckmann S."/>
            <person name="Bunk B."/>
            <person name="Jeske O."/>
            <person name="Meyerdierks A."/>
            <person name="Storesund J.E."/>
            <person name="Kallscheuer N."/>
            <person name="Luecker S."/>
            <person name="Lage O.M."/>
            <person name="Pohl T."/>
            <person name="Merkel B.J."/>
            <person name="Hornburger P."/>
            <person name="Mueller R.-W."/>
            <person name="Bruemmer F."/>
            <person name="Labrenz M."/>
            <person name="Spormann A.M."/>
            <person name="Op den Camp H."/>
            <person name="Overmann J."/>
            <person name="Amann R."/>
            <person name="Jetten M.S.M."/>
            <person name="Mascher T."/>
            <person name="Medema M.H."/>
            <person name="Devos D.P."/>
            <person name="Kaster A.-K."/>
            <person name="Ovreas L."/>
            <person name="Rohde M."/>
            <person name="Galperin M.Y."/>
            <person name="Jogler C."/>
        </authorList>
    </citation>
    <scope>NUCLEOTIDE SEQUENCE [LARGE SCALE GENOMIC DNA]</scope>
    <source>
        <strain evidence="1 2">V144</strain>
    </source>
</reference>
<dbReference type="EMBL" id="CP037920">
    <property type="protein sequence ID" value="QDT98698.1"/>
    <property type="molecule type" value="Genomic_DNA"/>
</dbReference>
<evidence type="ECO:0008006" key="3">
    <source>
        <dbReference type="Google" id="ProtNLM"/>
    </source>
</evidence>
<gene>
    <name evidence="1" type="ORF">V144x_42050</name>
</gene>
<dbReference type="PROSITE" id="PS51257">
    <property type="entry name" value="PROKAR_LIPOPROTEIN"/>
    <property type="match status" value="1"/>
</dbReference>
<evidence type="ECO:0000313" key="1">
    <source>
        <dbReference type="EMBL" id="QDT98698.1"/>
    </source>
</evidence>
<sequence>MPVIRMILCGALLALFSGCGGVSDAPDRRIVKGIVTLNGEPLEGAAIRFLPQPTGPVAAGKVKNGMYEISNKGGVPLGKHRVEIKGIPILPDDTDGKSLGEIDAATKPAISIPEKYHTNSELEATVEAGSEPFIVDFELKE</sequence>
<proteinExistence type="predicted"/>
<protein>
    <recommendedName>
        <fullName evidence="3">Carboxypeptidase regulatory-like domain-containing protein</fullName>
    </recommendedName>
</protein>
<dbReference type="KEGG" id="gaw:V144x_42050"/>
<evidence type="ECO:0000313" key="2">
    <source>
        <dbReference type="Proteomes" id="UP000318704"/>
    </source>
</evidence>